<evidence type="ECO:0000256" key="1">
    <source>
        <dbReference type="ARBA" id="ARBA00004370"/>
    </source>
</evidence>
<accession>A0A418IRH8</accession>
<keyword evidence="9" id="KW-1185">Reference proteome</keyword>
<keyword evidence="6" id="KW-0812">Transmembrane</keyword>
<comment type="caution">
    <text evidence="8">The sequence shown here is derived from an EMBL/GenBank/DDBJ whole genome shotgun (WGS) entry which is preliminary data.</text>
</comment>
<dbReference type="SUPFAM" id="SSF117892">
    <property type="entry name" value="Band 7/SPFH domain"/>
    <property type="match status" value="1"/>
</dbReference>
<dbReference type="InterPro" id="IPR001107">
    <property type="entry name" value="Band_7"/>
</dbReference>
<keyword evidence="4" id="KW-0175">Coiled coil</keyword>
<dbReference type="SMART" id="SM00244">
    <property type="entry name" value="PHB"/>
    <property type="match status" value="1"/>
</dbReference>
<evidence type="ECO:0000256" key="2">
    <source>
        <dbReference type="ARBA" id="ARBA00007161"/>
    </source>
</evidence>
<protein>
    <submittedName>
        <fullName evidence="8">Flotillin family protein</fullName>
    </submittedName>
</protein>
<dbReference type="InterPro" id="IPR027705">
    <property type="entry name" value="Flotillin_fam"/>
</dbReference>
<dbReference type="GO" id="GO:0072659">
    <property type="term" value="P:protein localization to plasma membrane"/>
    <property type="evidence" value="ECO:0007669"/>
    <property type="project" value="TreeGrafter"/>
</dbReference>
<evidence type="ECO:0000313" key="8">
    <source>
        <dbReference type="EMBL" id="RIN12494.1"/>
    </source>
</evidence>
<dbReference type="GO" id="GO:0002020">
    <property type="term" value="F:protease binding"/>
    <property type="evidence" value="ECO:0007669"/>
    <property type="project" value="TreeGrafter"/>
</dbReference>
<feature type="compositionally biased region" description="Basic and acidic residues" evidence="5">
    <location>
        <begin position="501"/>
        <end position="514"/>
    </location>
</feature>
<dbReference type="PANTHER" id="PTHR13806">
    <property type="entry name" value="FLOTILLIN-RELATED"/>
    <property type="match status" value="1"/>
</dbReference>
<sequence>MNLLVLIGIATIIGLILFGGLVWYLYMKARFKTVPSNEALIITGPNIGNPKTESNVYQDDEGRHMRVVRGGGYRMKMFQSSTRISLKSFQLEIKTPVVWTKAGVGIEAEAVATVKVADQLQGIVKYAEQFLGKSKDEVSEEISQVLNTNLRAILSKMTVEEINSDREAFNNKVTEVAQEQLNNMGFTITSLGLSDISDNEGYLENLGKPEIAKIKKKADIAESDAARETEMKIAENTELTEKEKISRQMNVADSRREKDLKEQAILSETNKAQAQAEASGQLEKESRALEIKEKQLNVQRSEKENELHLIQMERENDVHIQRQKDDVRRQQSETDAAIKIKQAEAAYEARLKEGKAEAEVIREQEKAKADGLRERANALAENKDVMLAELMIKTMPEFARALAEPLSNVENIRILDGGNGEGINSLSNGIIAQMANAEEGLNQMTGFNLTKMLENVSNQKKTYAFEQNEKSNEKAHEDITLKQSEEVNAEEPIEDTSNQIKDNHNDDNNQTTEK</sequence>
<dbReference type="RefSeq" id="WP_107551618.1">
    <property type="nucleotide sequence ID" value="NZ_PZES01000025.1"/>
</dbReference>
<dbReference type="EMBL" id="QXUL01000006">
    <property type="protein sequence ID" value="RIN12494.1"/>
    <property type="molecule type" value="Genomic_DNA"/>
</dbReference>
<organism evidence="8 9">
    <name type="scientific">Staphylococcus xylosus</name>
    <dbReference type="NCBI Taxonomy" id="1288"/>
    <lineage>
        <taxon>Bacteria</taxon>
        <taxon>Bacillati</taxon>
        <taxon>Bacillota</taxon>
        <taxon>Bacilli</taxon>
        <taxon>Bacillales</taxon>
        <taxon>Staphylococcaceae</taxon>
        <taxon>Staphylococcus</taxon>
    </lineage>
</organism>
<feature type="region of interest" description="Disordered" evidence="5">
    <location>
        <begin position="467"/>
        <end position="514"/>
    </location>
</feature>
<evidence type="ECO:0000256" key="3">
    <source>
        <dbReference type="ARBA" id="ARBA00023136"/>
    </source>
</evidence>
<dbReference type="OrthoDB" id="9786220at2"/>
<dbReference type="Proteomes" id="UP000285567">
    <property type="component" value="Unassembled WGS sequence"/>
</dbReference>
<gene>
    <name evidence="8" type="ORF">BU097_02025</name>
</gene>
<name>A0A418IRH8_STAXY</name>
<keyword evidence="3 6" id="KW-0472">Membrane</keyword>
<evidence type="ECO:0000259" key="7">
    <source>
        <dbReference type="SMART" id="SM00244"/>
    </source>
</evidence>
<dbReference type="PANTHER" id="PTHR13806:SF46">
    <property type="entry name" value="FLOTILLIN-1-RELATED"/>
    <property type="match status" value="1"/>
</dbReference>
<feature type="domain" description="Band 7" evidence="7">
    <location>
        <begin position="29"/>
        <end position="210"/>
    </location>
</feature>
<feature type="transmembrane region" description="Helical" evidence="6">
    <location>
        <begin position="6"/>
        <end position="26"/>
    </location>
</feature>
<proteinExistence type="inferred from homology"/>
<comment type="similarity">
    <text evidence="2">Belongs to the band 7/mec-2 family. Flotillin subfamily.</text>
</comment>
<evidence type="ECO:0000256" key="6">
    <source>
        <dbReference type="SAM" id="Phobius"/>
    </source>
</evidence>
<feature type="compositionally biased region" description="Basic and acidic residues" evidence="5">
    <location>
        <begin position="467"/>
        <end position="485"/>
    </location>
</feature>
<dbReference type="Gene3D" id="3.30.479.30">
    <property type="entry name" value="Band 7 domain"/>
    <property type="match status" value="1"/>
</dbReference>
<dbReference type="Pfam" id="PF01145">
    <property type="entry name" value="Band_7"/>
    <property type="match status" value="1"/>
</dbReference>
<evidence type="ECO:0000256" key="5">
    <source>
        <dbReference type="SAM" id="MobiDB-lite"/>
    </source>
</evidence>
<feature type="coiled-coil region" evidence="4">
    <location>
        <begin position="355"/>
        <end position="389"/>
    </location>
</feature>
<evidence type="ECO:0000256" key="4">
    <source>
        <dbReference type="SAM" id="Coils"/>
    </source>
</evidence>
<dbReference type="CDD" id="cd03399">
    <property type="entry name" value="SPFH_flotillin"/>
    <property type="match status" value="1"/>
</dbReference>
<comment type="subcellular location">
    <subcellularLocation>
        <location evidence="1">Membrane</location>
    </subcellularLocation>
</comment>
<dbReference type="InterPro" id="IPR036013">
    <property type="entry name" value="Band_7/SPFH_dom_sf"/>
</dbReference>
<keyword evidence="6" id="KW-1133">Transmembrane helix</keyword>
<evidence type="ECO:0000313" key="9">
    <source>
        <dbReference type="Proteomes" id="UP000285567"/>
    </source>
</evidence>
<dbReference type="AlphaFoldDB" id="A0A418IRH8"/>
<reference evidence="8 9" key="1">
    <citation type="journal article" date="2016" name="Front. Microbiol.">
        <title>Comprehensive Phylogenetic Analysis of Bovine Non-aureus Staphylococci Species Based on Whole-Genome Sequencing.</title>
        <authorList>
            <person name="Naushad S."/>
            <person name="Barkema H.W."/>
            <person name="Luby C."/>
            <person name="Condas L.A."/>
            <person name="Nobrega D.B."/>
            <person name="Carson D.A."/>
            <person name="De Buck J."/>
        </authorList>
    </citation>
    <scope>NUCLEOTIDE SEQUENCE [LARGE SCALE GENOMIC DNA]</scope>
    <source>
        <strain evidence="8 9">SNUC 102</strain>
    </source>
</reference>
<dbReference type="GO" id="GO:0005886">
    <property type="term" value="C:plasma membrane"/>
    <property type="evidence" value="ECO:0007669"/>
    <property type="project" value="TreeGrafter"/>
</dbReference>